<dbReference type="Proteomes" id="UP000004688">
    <property type="component" value="Chromosome"/>
</dbReference>
<name>M9RS21_9RHOB</name>
<dbReference type="Pfam" id="PF09995">
    <property type="entry name" value="MPAB_Lcp_cat"/>
    <property type="match status" value="1"/>
</dbReference>
<dbReference type="EMBL" id="CP003742">
    <property type="protein sequence ID" value="AGI73266.1"/>
    <property type="molecule type" value="Genomic_DNA"/>
</dbReference>
<organism evidence="2 3">
    <name type="scientific">Octadecabacter arcticus 238</name>
    <dbReference type="NCBI Taxonomy" id="391616"/>
    <lineage>
        <taxon>Bacteria</taxon>
        <taxon>Pseudomonadati</taxon>
        <taxon>Pseudomonadota</taxon>
        <taxon>Alphaproteobacteria</taxon>
        <taxon>Rhodobacterales</taxon>
        <taxon>Roseobacteraceae</taxon>
        <taxon>Octadecabacter</taxon>
    </lineage>
</organism>
<proteinExistence type="predicted"/>
<dbReference type="eggNOG" id="COG3662">
    <property type="taxonomic scope" value="Bacteria"/>
</dbReference>
<keyword evidence="3" id="KW-1185">Reference proteome</keyword>
<gene>
    <name evidence="2" type="ORF">OA238_c32830</name>
</gene>
<dbReference type="InterPro" id="IPR046366">
    <property type="entry name" value="MPAB"/>
</dbReference>
<reference evidence="2 3" key="1">
    <citation type="journal article" date="2013" name="PLoS ONE">
        <title>Poles Apart: Arctic and Antarctic Octadecabacter strains Share High Genome Plasticity and a New Type of Xanthorhodopsin.</title>
        <authorList>
            <person name="Vollmers J."/>
            <person name="Voget S."/>
            <person name="Dietrich S."/>
            <person name="Gollnow K."/>
            <person name="Smits M."/>
            <person name="Meyer K."/>
            <person name="Brinkhoff T."/>
            <person name="Simon M."/>
            <person name="Daniel R."/>
        </authorList>
    </citation>
    <scope>NUCLEOTIDE SEQUENCE [LARGE SCALE GENOMIC DNA]</scope>
    <source>
        <strain evidence="2 3">238</strain>
    </source>
</reference>
<dbReference type="PANTHER" id="PTHR36124">
    <property type="match status" value="1"/>
</dbReference>
<protein>
    <recommendedName>
        <fullName evidence="1">ER-bound oxygenase mpaB/mpaB'/Rubber oxygenase catalytic domain-containing protein</fullName>
    </recommendedName>
</protein>
<sequence length="283" mass="32692">MSRWSQEIERLDPSTEYERIVYLLGAYEFAWDIEKALELALFRTYGVPSISGLLSKTGAFRDDTQKRYDDTELLLSEIGENGQDSDRGQAAMERINDMHGRYRISNGDILYVLSTFVTEPKHWLDRFGRRPLTPHEIEASVHYYRALGAKMGISDIPQDFDAFDAYKIAYEAEHFMYAPTNGEIAGAARDLLLSFYLPQRLVPFCRPIVHALCDAPLRQAMGFAAPARWLEHLVIAALKTRAKVLRFLPARRRPRLVSRRRRKTYPNGYRTDRLGTFLQDTHK</sequence>
<feature type="domain" description="ER-bound oxygenase mpaB/mpaB'/Rubber oxygenase catalytic" evidence="1">
    <location>
        <begin position="58"/>
        <end position="229"/>
    </location>
</feature>
<dbReference type="AlphaFoldDB" id="M9RS21"/>
<dbReference type="OrthoDB" id="836517at2"/>
<evidence type="ECO:0000259" key="1">
    <source>
        <dbReference type="Pfam" id="PF09995"/>
    </source>
</evidence>
<dbReference type="STRING" id="391616.OA238_c32830"/>
<evidence type="ECO:0000313" key="2">
    <source>
        <dbReference type="EMBL" id="AGI73266.1"/>
    </source>
</evidence>
<evidence type="ECO:0000313" key="3">
    <source>
        <dbReference type="Proteomes" id="UP000004688"/>
    </source>
</evidence>
<dbReference type="GO" id="GO:0016491">
    <property type="term" value="F:oxidoreductase activity"/>
    <property type="evidence" value="ECO:0007669"/>
    <property type="project" value="InterPro"/>
</dbReference>
<dbReference type="PANTHER" id="PTHR36124:SF1">
    <property type="entry name" value="ER-BOUND OXYGENASE MPAB_MPAB'_RUBBER OXYGENASE CATALYTIC DOMAIN-CONTAINING PROTEIN"/>
    <property type="match status" value="1"/>
</dbReference>
<dbReference type="RefSeq" id="WP_015496284.1">
    <property type="nucleotide sequence ID" value="NC_020908.1"/>
</dbReference>
<accession>M9RS21</accession>
<dbReference type="InterPro" id="IPR018713">
    <property type="entry name" value="MPAB/Lcp_cat_dom"/>
</dbReference>
<dbReference type="HOGENOM" id="CLU_039076_1_0_5"/>
<dbReference type="KEGG" id="oar:OA238_c32830"/>